<dbReference type="SUPFAM" id="SSF63520">
    <property type="entry name" value="PTS-regulatory domain, PRD"/>
    <property type="match status" value="2"/>
</dbReference>
<evidence type="ECO:0000259" key="4">
    <source>
        <dbReference type="PROSITE" id="PS51372"/>
    </source>
</evidence>
<dbReference type="PROSITE" id="PS51372">
    <property type="entry name" value="PRD_2"/>
    <property type="match status" value="2"/>
</dbReference>
<evidence type="ECO:0000256" key="2">
    <source>
        <dbReference type="ARBA" id="ARBA00023015"/>
    </source>
</evidence>
<dbReference type="EMBL" id="RKMZ01000009">
    <property type="protein sequence ID" value="ROX30438.1"/>
    <property type="molecule type" value="Genomic_DNA"/>
</dbReference>
<dbReference type="AlphaFoldDB" id="A0ABD7IZB7"/>
<dbReference type="Gene3D" id="2.30.24.10">
    <property type="entry name" value="CAT RNA-binding domain"/>
    <property type="match status" value="1"/>
</dbReference>
<reference evidence="5 6" key="1">
    <citation type="submission" date="2018-10" db="EMBL/GenBank/DDBJ databases">
        <title>Genotypes and phenotypes of Enterococci isolated from broiler chickens.</title>
        <authorList>
            <person name="Muhammad A.R."/>
            <person name="Diarra M.S."/>
        </authorList>
    </citation>
    <scope>NUCLEOTIDE SEQUENCE [LARGE SCALE GENOMIC DNA]</scope>
    <source>
        <strain evidence="5 6">LIT2 A36'</strain>
    </source>
</reference>
<dbReference type="PANTHER" id="PTHR30185:SF18">
    <property type="entry name" value="TRANSCRIPTIONAL REGULATOR MTLR"/>
    <property type="match status" value="1"/>
</dbReference>
<feature type="domain" description="PRD" evidence="4">
    <location>
        <begin position="65"/>
        <end position="170"/>
    </location>
</feature>
<evidence type="ECO:0000256" key="3">
    <source>
        <dbReference type="ARBA" id="ARBA00023163"/>
    </source>
</evidence>
<dbReference type="Pfam" id="PF00874">
    <property type="entry name" value="PRD"/>
    <property type="match status" value="1"/>
</dbReference>
<protein>
    <submittedName>
        <fullName evidence="5">PRD domain-containing protein</fullName>
    </submittedName>
</protein>
<dbReference type="InterPro" id="IPR004341">
    <property type="entry name" value="CAT_RNA-bd_dom"/>
</dbReference>
<sequence>MEIIQSLNQNALLVMNNNGEEMVALGKGIGFKKKKGDAIDLEDISRIFVVQSNINDKRILEALESINNESYIIAEDVVNLVEKLLNKRLNETFIFTIAKHIQFAIERDKEEPIEYDPFEYQLRYLYPEEYRTSEKVIKFINENHHLNLKKQELSFFTLHFVNGLIDSEDFNDILKLSELLNQIIIFIDNESKTYLKKDSVEYSRFIVHLRYFLIRALSKSQEDKKDLKMEELFLITKEMYLEEVILLEKLKKKLSDDYQLFFGVEEDLYLLLHLVRILRRKEE</sequence>
<evidence type="ECO:0000313" key="5">
    <source>
        <dbReference type="EMBL" id="ROX30438.1"/>
    </source>
</evidence>
<dbReference type="Pfam" id="PF03123">
    <property type="entry name" value="CAT_RBD"/>
    <property type="match status" value="1"/>
</dbReference>
<dbReference type="SUPFAM" id="SSF50151">
    <property type="entry name" value="SacY-like RNA-binding domain"/>
    <property type="match status" value="1"/>
</dbReference>
<keyword evidence="3" id="KW-0804">Transcription</keyword>
<evidence type="ECO:0000256" key="1">
    <source>
        <dbReference type="ARBA" id="ARBA00022737"/>
    </source>
</evidence>
<dbReference type="InterPro" id="IPR050661">
    <property type="entry name" value="BglG_antiterminators"/>
</dbReference>
<dbReference type="InterPro" id="IPR011608">
    <property type="entry name" value="PRD"/>
</dbReference>
<dbReference type="InterPro" id="IPR036634">
    <property type="entry name" value="PRD_sf"/>
</dbReference>
<dbReference type="InterPro" id="IPR036650">
    <property type="entry name" value="CAT_RNA-bd_dom_sf"/>
</dbReference>
<comment type="caution">
    <text evidence="5">The sequence shown here is derived from an EMBL/GenBank/DDBJ whole genome shotgun (WGS) entry which is preliminary data.</text>
</comment>
<name>A0ABD7IZB7_ENTFL</name>
<gene>
    <name evidence="5" type="ORF">EGW16_14115</name>
</gene>
<dbReference type="SMART" id="SM01061">
    <property type="entry name" value="CAT_RBD"/>
    <property type="match status" value="1"/>
</dbReference>
<organism evidence="5 6">
    <name type="scientific">Enterococcus faecalis</name>
    <name type="common">Streptococcus faecalis</name>
    <dbReference type="NCBI Taxonomy" id="1351"/>
    <lineage>
        <taxon>Bacteria</taxon>
        <taxon>Bacillati</taxon>
        <taxon>Bacillota</taxon>
        <taxon>Bacilli</taxon>
        <taxon>Lactobacillales</taxon>
        <taxon>Enterococcaceae</taxon>
        <taxon>Enterococcus</taxon>
    </lineage>
</organism>
<keyword evidence="2" id="KW-0805">Transcription regulation</keyword>
<dbReference type="PANTHER" id="PTHR30185">
    <property type="entry name" value="CRYPTIC BETA-GLUCOSIDE BGL OPERON ANTITERMINATOR"/>
    <property type="match status" value="1"/>
</dbReference>
<accession>A0ABD7IZB7</accession>
<dbReference type="Gene3D" id="1.10.1790.10">
    <property type="entry name" value="PRD domain"/>
    <property type="match status" value="2"/>
</dbReference>
<evidence type="ECO:0000313" key="6">
    <source>
        <dbReference type="Proteomes" id="UP000281488"/>
    </source>
</evidence>
<keyword evidence="1" id="KW-0677">Repeat</keyword>
<proteinExistence type="predicted"/>
<dbReference type="Proteomes" id="UP000281488">
    <property type="component" value="Unassembled WGS sequence"/>
</dbReference>
<dbReference type="RefSeq" id="WP_010709532.1">
    <property type="nucleotide sequence ID" value="NZ_CP091901.1"/>
</dbReference>
<feature type="domain" description="PRD" evidence="4">
    <location>
        <begin position="171"/>
        <end position="283"/>
    </location>
</feature>